<dbReference type="OMA" id="DFMIEDC"/>
<feature type="transmembrane region" description="Helical" evidence="7">
    <location>
        <begin position="94"/>
        <end position="115"/>
    </location>
</feature>
<feature type="transmembrane region" description="Helical" evidence="7">
    <location>
        <begin position="209"/>
        <end position="229"/>
    </location>
</feature>
<evidence type="ECO:0000256" key="5">
    <source>
        <dbReference type="ARBA" id="ARBA00022989"/>
    </source>
</evidence>
<proteinExistence type="inferred from homology"/>
<comment type="function">
    <text evidence="7">Involved in the lipid remodeling steps of GPI-anchor maturation.</text>
</comment>
<dbReference type="InterPro" id="IPR007217">
    <property type="entry name" value="Per1-like"/>
</dbReference>
<dbReference type="OrthoDB" id="419770at2759"/>
<comment type="subcellular location">
    <subcellularLocation>
        <location evidence="1">Endomembrane system</location>
        <topology evidence="1">Multi-pass membrane protein</topology>
    </subcellularLocation>
    <subcellularLocation>
        <location evidence="7">Endoplasmic reticulum membrane</location>
        <topology evidence="7">Multi-pass membrane protein</topology>
    </subcellularLocation>
</comment>
<keyword evidence="4 7" id="KW-0732">Signal</keyword>
<sequence length="343" mass="39409">MRSDTRLLAWITLALVAYAYASSGDRAENYQRCVADCESLVCRDSTWANSLSYALRLTRWTCTDDCKYGCMHAITDHAVQNALPIQQYHGKWPFWRLAGMQEPASVFFSLLNLLCHTRGARRVRRTVPDSHPMKGYYLRFAYVSVNAWVWSAVFHTRDLPTTEKLDYFSAALAILYALYYTAIRLFHLYPAPRARLTSSISPAIRSRTCIAWTALCALAYIAHVSYLTLLPRFDYTYNMAFNLAVGMTHNLLWLAYSFPAFIPLFRRFPARPRSYRPPYASGAAGFVLLTTLATTLELFDFPPWGRVIDAHSLWHLATVPIAVFWYEFLILDALDEGWREQKS</sequence>
<comment type="similarity">
    <text evidence="7">Belongs to the PGAP3 family.</text>
</comment>
<dbReference type="PANTHER" id="PTHR13148">
    <property type="entry name" value="PER1-RELATED"/>
    <property type="match status" value="1"/>
</dbReference>
<dbReference type="EMBL" id="KB467942">
    <property type="protein sequence ID" value="PCH38635.1"/>
    <property type="molecule type" value="Genomic_DNA"/>
</dbReference>
<keyword evidence="5 7" id="KW-1133">Transmembrane helix</keyword>
<feature type="signal peptide" evidence="7">
    <location>
        <begin position="1"/>
        <end position="21"/>
    </location>
</feature>
<accession>A0A2H3JAL3</accession>
<evidence type="ECO:0000256" key="2">
    <source>
        <dbReference type="ARBA" id="ARBA00022502"/>
    </source>
</evidence>
<dbReference type="Proteomes" id="UP000218811">
    <property type="component" value="Unassembled WGS sequence"/>
</dbReference>
<organism evidence="8 9">
    <name type="scientific">Wolfiporia cocos (strain MD-104)</name>
    <name type="common">Brown rot fungus</name>
    <dbReference type="NCBI Taxonomy" id="742152"/>
    <lineage>
        <taxon>Eukaryota</taxon>
        <taxon>Fungi</taxon>
        <taxon>Dikarya</taxon>
        <taxon>Basidiomycota</taxon>
        <taxon>Agaricomycotina</taxon>
        <taxon>Agaricomycetes</taxon>
        <taxon>Polyporales</taxon>
        <taxon>Phaeolaceae</taxon>
        <taxon>Wolfiporia</taxon>
    </lineage>
</organism>
<evidence type="ECO:0000256" key="1">
    <source>
        <dbReference type="ARBA" id="ARBA00004127"/>
    </source>
</evidence>
<dbReference type="GO" id="GO:0005789">
    <property type="term" value="C:endoplasmic reticulum membrane"/>
    <property type="evidence" value="ECO:0007669"/>
    <property type="project" value="UniProtKB-SubCell"/>
</dbReference>
<dbReference type="Pfam" id="PF04080">
    <property type="entry name" value="Per1"/>
    <property type="match status" value="1"/>
</dbReference>
<dbReference type="GO" id="GO:0006506">
    <property type="term" value="P:GPI anchor biosynthetic process"/>
    <property type="evidence" value="ECO:0007669"/>
    <property type="project" value="UniProtKB-KW"/>
</dbReference>
<feature type="transmembrane region" description="Helical" evidence="7">
    <location>
        <begin position="313"/>
        <end position="334"/>
    </location>
</feature>
<keyword evidence="6 7" id="KW-0472">Membrane</keyword>
<feature type="chain" id="PRO_5016479346" description="Post-GPI attachment to proteins factor 3" evidence="7">
    <location>
        <begin position="22"/>
        <end position="343"/>
    </location>
</feature>
<reference evidence="8 9" key="1">
    <citation type="journal article" date="2012" name="Science">
        <title>The Paleozoic origin of enzymatic lignin decomposition reconstructed from 31 fungal genomes.</title>
        <authorList>
            <person name="Floudas D."/>
            <person name="Binder M."/>
            <person name="Riley R."/>
            <person name="Barry K."/>
            <person name="Blanchette R.A."/>
            <person name="Henrissat B."/>
            <person name="Martinez A.T."/>
            <person name="Otillar R."/>
            <person name="Spatafora J.W."/>
            <person name="Yadav J.S."/>
            <person name="Aerts A."/>
            <person name="Benoit I."/>
            <person name="Boyd A."/>
            <person name="Carlson A."/>
            <person name="Copeland A."/>
            <person name="Coutinho P.M."/>
            <person name="de Vries R.P."/>
            <person name="Ferreira P."/>
            <person name="Findley K."/>
            <person name="Foster B."/>
            <person name="Gaskell J."/>
            <person name="Glotzer D."/>
            <person name="Gorecki P."/>
            <person name="Heitman J."/>
            <person name="Hesse C."/>
            <person name="Hori C."/>
            <person name="Igarashi K."/>
            <person name="Jurgens J.A."/>
            <person name="Kallen N."/>
            <person name="Kersten P."/>
            <person name="Kohler A."/>
            <person name="Kuees U."/>
            <person name="Kumar T.K.A."/>
            <person name="Kuo A."/>
            <person name="LaButti K."/>
            <person name="Larrondo L.F."/>
            <person name="Lindquist E."/>
            <person name="Ling A."/>
            <person name="Lombard V."/>
            <person name="Lucas S."/>
            <person name="Lundell T."/>
            <person name="Martin R."/>
            <person name="McLaughlin D.J."/>
            <person name="Morgenstern I."/>
            <person name="Morin E."/>
            <person name="Murat C."/>
            <person name="Nagy L.G."/>
            <person name="Nolan M."/>
            <person name="Ohm R.A."/>
            <person name="Patyshakuliyeva A."/>
            <person name="Rokas A."/>
            <person name="Ruiz-Duenas F.J."/>
            <person name="Sabat G."/>
            <person name="Salamov A."/>
            <person name="Samejima M."/>
            <person name="Schmutz J."/>
            <person name="Slot J.C."/>
            <person name="St John F."/>
            <person name="Stenlid J."/>
            <person name="Sun H."/>
            <person name="Sun S."/>
            <person name="Syed K."/>
            <person name="Tsang A."/>
            <person name="Wiebenga A."/>
            <person name="Young D."/>
            <person name="Pisabarro A."/>
            <person name="Eastwood D.C."/>
            <person name="Martin F."/>
            <person name="Cullen D."/>
            <person name="Grigoriev I.V."/>
            <person name="Hibbett D.S."/>
        </authorList>
    </citation>
    <scope>NUCLEOTIDE SEQUENCE [LARGE SCALE GENOMIC DNA]</scope>
    <source>
        <strain evidence="8 9">MD-104</strain>
    </source>
</reference>
<feature type="transmembrane region" description="Helical" evidence="7">
    <location>
        <begin position="167"/>
        <end position="189"/>
    </location>
</feature>
<keyword evidence="3 7" id="KW-0812">Transmembrane</keyword>
<feature type="transmembrane region" description="Helical" evidence="7">
    <location>
        <begin position="136"/>
        <end position="155"/>
    </location>
</feature>
<dbReference type="STRING" id="742152.A0A2H3JAL3"/>
<evidence type="ECO:0000256" key="7">
    <source>
        <dbReference type="RuleBase" id="RU365066"/>
    </source>
</evidence>
<dbReference type="AlphaFoldDB" id="A0A2H3JAL3"/>
<evidence type="ECO:0000313" key="8">
    <source>
        <dbReference type="EMBL" id="PCH38635.1"/>
    </source>
</evidence>
<evidence type="ECO:0000256" key="4">
    <source>
        <dbReference type="ARBA" id="ARBA00022729"/>
    </source>
</evidence>
<keyword evidence="2 7" id="KW-0337">GPI-anchor biosynthesis</keyword>
<feature type="transmembrane region" description="Helical" evidence="7">
    <location>
        <begin position="235"/>
        <end position="258"/>
    </location>
</feature>
<dbReference type="GO" id="GO:0016788">
    <property type="term" value="F:hydrolase activity, acting on ester bonds"/>
    <property type="evidence" value="ECO:0007669"/>
    <property type="project" value="TreeGrafter"/>
</dbReference>
<protein>
    <recommendedName>
        <fullName evidence="7">Post-GPI attachment to proteins factor 3</fullName>
    </recommendedName>
</protein>
<feature type="transmembrane region" description="Helical" evidence="7">
    <location>
        <begin position="279"/>
        <end position="301"/>
    </location>
</feature>
<evidence type="ECO:0000313" key="9">
    <source>
        <dbReference type="Proteomes" id="UP000218811"/>
    </source>
</evidence>
<keyword evidence="9" id="KW-1185">Reference proteome</keyword>
<dbReference type="PANTHER" id="PTHR13148:SF0">
    <property type="entry name" value="POST-GPI ATTACHMENT TO PROTEINS FACTOR 3"/>
    <property type="match status" value="1"/>
</dbReference>
<keyword evidence="7" id="KW-0256">Endoplasmic reticulum</keyword>
<name>A0A2H3JAL3_WOLCO</name>
<evidence type="ECO:0000256" key="6">
    <source>
        <dbReference type="ARBA" id="ARBA00023136"/>
    </source>
</evidence>
<evidence type="ECO:0000256" key="3">
    <source>
        <dbReference type="ARBA" id="ARBA00022692"/>
    </source>
</evidence>
<gene>
    <name evidence="8" type="ORF">WOLCODRAFT_97447</name>
</gene>